<dbReference type="Proteomes" id="UP000598467">
    <property type="component" value="Unassembled WGS sequence"/>
</dbReference>
<comment type="caution">
    <text evidence="2">The sequence shown here is derived from an EMBL/GenBank/DDBJ whole genome shotgun (WGS) entry which is preliminary data.</text>
</comment>
<proteinExistence type="predicted"/>
<protein>
    <submittedName>
        <fullName evidence="2">DUF58 domain-containing protein</fullName>
    </submittedName>
</protein>
<gene>
    <name evidence="2" type="ORF">HK439_13375</name>
</gene>
<organism evidence="2 3">
    <name type="scientific">Roseibium aggregatum</name>
    <dbReference type="NCBI Taxonomy" id="187304"/>
    <lineage>
        <taxon>Bacteria</taxon>
        <taxon>Pseudomonadati</taxon>
        <taxon>Pseudomonadota</taxon>
        <taxon>Alphaproteobacteria</taxon>
        <taxon>Hyphomicrobiales</taxon>
        <taxon>Stappiaceae</taxon>
        <taxon>Roseibium</taxon>
    </lineage>
</organism>
<name>A0A926S5A5_9HYPH</name>
<dbReference type="PANTHER" id="PTHR33608">
    <property type="entry name" value="BLL2464 PROTEIN"/>
    <property type="match status" value="1"/>
</dbReference>
<feature type="domain" description="DUF58" evidence="1">
    <location>
        <begin position="62"/>
        <end position="262"/>
    </location>
</feature>
<dbReference type="RefSeq" id="WP_190291999.1">
    <property type="nucleotide sequence ID" value="NZ_JABFCZ010000013.1"/>
</dbReference>
<dbReference type="Pfam" id="PF01882">
    <property type="entry name" value="DUF58"/>
    <property type="match status" value="1"/>
</dbReference>
<reference evidence="2" key="1">
    <citation type="submission" date="2020-05" db="EMBL/GenBank/DDBJ databases">
        <title>Identification of trans-AT polyketide cluster in two marine bacteria, producers of a novel glutaramide-containing polyketide sesbanimide D and analogs.</title>
        <authorList>
            <person name="Kacar D."/>
            <person name="Rodriguez P."/>
            <person name="Canedo L."/>
            <person name="Gonzalez E."/>
            <person name="Galan B."/>
            <person name="De La Calle F."/>
            <person name="Garcia J.L."/>
        </authorList>
    </citation>
    <scope>NUCLEOTIDE SEQUENCE</scope>
    <source>
        <strain evidence="2">PHM038</strain>
    </source>
</reference>
<dbReference type="PANTHER" id="PTHR33608:SF6">
    <property type="entry name" value="BLL2464 PROTEIN"/>
    <property type="match status" value="1"/>
</dbReference>
<evidence type="ECO:0000313" key="3">
    <source>
        <dbReference type="Proteomes" id="UP000598467"/>
    </source>
</evidence>
<accession>A0A926S5A5</accession>
<dbReference type="AlphaFoldDB" id="A0A926S5A5"/>
<evidence type="ECO:0000259" key="1">
    <source>
        <dbReference type="Pfam" id="PF01882"/>
    </source>
</evidence>
<dbReference type="InterPro" id="IPR002881">
    <property type="entry name" value="DUF58"/>
</dbReference>
<dbReference type="EMBL" id="JABFCZ010000013">
    <property type="protein sequence ID" value="MBD1547253.1"/>
    <property type="molecule type" value="Genomic_DNA"/>
</dbReference>
<sequence length="307" mass="34640">MALQKSDSRIDPATWPNVIGEARTVAEALPDLLVEASHVASSVIAGWHGRRRAGPGESFWQFRPFNMGEPAKRIDWRRSARDDHLYVREREWEAAHTVWLWADLSPSMLFQSKLAKVSKRDRAIVLMLALADMLAETGERVGLPGITRPFSDRRAAERVADALTHLAKPAAFPDTTPVKRFSDVVLIADLLDPIEEIAAWIARVAGTGARGHLVQVLDPIEETFPFEGRIEFHDLERGLWLTTGRAENWRRAYRDRVEAHRAEIRDMARRAGWTYVLHHTDRPPAEPLLVLHSSLSGGNETLNQGTY</sequence>
<evidence type="ECO:0000313" key="2">
    <source>
        <dbReference type="EMBL" id="MBD1547253.1"/>
    </source>
</evidence>